<gene>
    <name evidence="2" type="ORF">BGZ80_009420</name>
</gene>
<keyword evidence="3" id="KW-1185">Reference proteome</keyword>
<dbReference type="EMBL" id="JAAAID010000563">
    <property type="protein sequence ID" value="KAG0016114.1"/>
    <property type="molecule type" value="Genomic_DNA"/>
</dbReference>
<evidence type="ECO:0000313" key="2">
    <source>
        <dbReference type="EMBL" id="KAG0016114.1"/>
    </source>
</evidence>
<feature type="compositionally biased region" description="Basic and acidic residues" evidence="1">
    <location>
        <begin position="247"/>
        <end position="261"/>
    </location>
</feature>
<organism evidence="2 3">
    <name type="scientific">Entomortierella chlamydospora</name>
    <dbReference type="NCBI Taxonomy" id="101097"/>
    <lineage>
        <taxon>Eukaryota</taxon>
        <taxon>Fungi</taxon>
        <taxon>Fungi incertae sedis</taxon>
        <taxon>Mucoromycota</taxon>
        <taxon>Mortierellomycotina</taxon>
        <taxon>Mortierellomycetes</taxon>
        <taxon>Mortierellales</taxon>
        <taxon>Mortierellaceae</taxon>
        <taxon>Entomortierella</taxon>
    </lineage>
</organism>
<protein>
    <submittedName>
        <fullName evidence="2">Uncharacterized protein</fullName>
    </submittedName>
</protein>
<reference evidence="2" key="1">
    <citation type="journal article" date="2020" name="Fungal Divers.">
        <title>Resolving the Mortierellaceae phylogeny through synthesis of multi-gene phylogenetics and phylogenomics.</title>
        <authorList>
            <person name="Vandepol N."/>
            <person name="Liber J."/>
            <person name="Desiro A."/>
            <person name="Na H."/>
            <person name="Kennedy M."/>
            <person name="Barry K."/>
            <person name="Grigoriev I.V."/>
            <person name="Miller A.N."/>
            <person name="O'Donnell K."/>
            <person name="Stajich J.E."/>
            <person name="Bonito G."/>
        </authorList>
    </citation>
    <scope>NUCLEOTIDE SEQUENCE</scope>
    <source>
        <strain evidence="2">NRRL 2769</strain>
    </source>
</reference>
<proteinExistence type="predicted"/>
<feature type="region of interest" description="Disordered" evidence="1">
    <location>
        <begin position="453"/>
        <end position="495"/>
    </location>
</feature>
<dbReference type="Proteomes" id="UP000703661">
    <property type="component" value="Unassembled WGS sequence"/>
</dbReference>
<feature type="region of interest" description="Disordered" evidence="1">
    <location>
        <begin position="338"/>
        <end position="381"/>
    </location>
</feature>
<feature type="region of interest" description="Disordered" evidence="1">
    <location>
        <begin position="213"/>
        <end position="262"/>
    </location>
</feature>
<comment type="caution">
    <text evidence="2">The sequence shown here is derived from an EMBL/GenBank/DDBJ whole genome shotgun (WGS) entry which is preliminary data.</text>
</comment>
<feature type="compositionally biased region" description="Polar residues" evidence="1">
    <location>
        <begin position="465"/>
        <end position="485"/>
    </location>
</feature>
<sequence length="495" mass="55541">MSSASDRSLEIEEEMRTQEVEKNIKLKKMHQPVTLQSAFYPSAPMQYSAATAFECPQEQAKDRNVATEEDSVKAYTMGHSSALLARKFQPVSVLPPMADPRPLSAAKKYKEYSYRWEFNVQTAPQPRMMAIDTPETKIPISQPTLEKPWVKLSSDLIAEPAKDKEKATMARHDAKLQTTQPLVPESVTAPNVALASAPALNTTPPLIATAAASVPPASDMHLRLPHPPRHRHRDDKGQEHHHHHKEPQHEEPHQKGEHPRGTDIYNVAAPHVAPFISDAAAMQTSLHGGNMTELHDDPYKCQPEHHRHEHDEHRRSEDEEEEVEFSYKSYKNEYLSDDCSSTTSNDHVQSLRSTTAPWTSHEEPDKTIPHPVTPSRHDSPYEARFRSPVVSSMGVDKDSGLSQTKEREVHETPIMGAHPYAASDENPVPSPVYPRDPNIVAAMNTSASLPKAAPVSLEFREPTNSEETLMDQSLQDNNHKSTSNVFRRPMDPLHQ</sequence>
<evidence type="ECO:0000256" key="1">
    <source>
        <dbReference type="SAM" id="MobiDB-lite"/>
    </source>
</evidence>
<feature type="compositionally biased region" description="Basic and acidic residues" evidence="1">
    <location>
        <begin position="293"/>
        <end position="317"/>
    </location>
</feature>
<feature type="compositionally biased region" description="Basic residues" evidence="1">
    <location>
        <begin position="223"/>
        <end position="246"/>
    </location>
</feature>
<accession>A0A9P6T139</accession>
<feature type="region of interest" description="Disordered" evidence="1">
    <location>
        <begin position="289"/>
        <end position="323"/>
    </location>
</feature>
<evidence type="ECO:0000313" key="3">
    <source>
        <dbReference type="Proteomes" id="UP000703661"/>
    </source>
</evidence>
<feature type="compositionally biased region" description="Polar residues" evidence="1">
    <location>
        <begin position="338"/>
        <end position="358"/>
    </location>
</feature>
<dbReference type="AlphaFoldDB" id="A0A9P6T139"/>
<name>A0A9P6T139_9FUNG</name>